<dbReference type="InterPro" id="IPR022770">
    <property type="entry name" value="IucA/IucC-like_C"/>
</dbReference>
<keyword evidence="5" id="KW-1185">Reference proteome</keyword>
<evidence type="ECO:0000259" key="2">
    <source>
        <dbReference type="Pfam" id="PF04183"/>
    </source>
</evidence>
<dbReference type="OrthoDB" id="495728at2"/>
<dbReference type="Pfam" id="PF06276">
    <property type="entry name" value="FhuF"/>
    <property type="match status" value="1"/>
</dbReference>
<gene>
    <name evidence="4" type="ORF">OLMES_0535</name>
</gene>
<dbReference type="AlphaFoldDB" id="A0A1Y0I2B6"/>
<dbReference type="Pfam" id="PF04183">
    <property type="entry name" value="IucA_IucC"/>
    <property type="match status" value="1"/>
</dbReference>
<dbReference type="Proteomes" id="UP000196027">
    <property type="component" value="Chromosome"/>
</dbReference>
<dbReference type="KEGG" id="ome:OLMES_0535"/>
<dbReference type="GO" id="GO:0019290">
    <property type="term" value="P:siderophore biosynthetic process"/>
    <property type="evidence" value="ECO:0007669"/>
    <property type="project" value="InterPro"/>
</dbReference>
<dbReference type="EMBL" id="CP021425">
    <property type="protein sequence ID" value="ARU54638.1"/>
    <property type="molecule type" value="Genomic_DNA"/>
</dbReference>
<reference evidence="4 5" key="1">
    <citation type="submission" date="2017-05" db="EMBL/GenBank/DDBJ databases">
        <title>Genomic insights into alkan degradation activity of Oleiphilus messinensis.</title>
        <authorList>
            <person name="Kozyavkin S.A."/>
            <person name="Slesarev A.I."/>
            <person name="Golyshin P.N."/>
            <person name="Korzhenkov A."/>
            <person name="Golyshina O.N."/>
            <person name="Toshchakov S.V."/>
        </authorList>
    </citation>
    <scope>NUCLEOTIDE SEQUENCE [LARGE SCALE GENOMIC DNA]</scope>
    <source>
        <strain evidence="4 5">ME102</strain>
    </source>
</reference>
<proteinExistence type="inferred from homology"/>
<dbReference type="InterPro" id="IPR037455">
    <property type="entry name" value="LucA/IucC-like"/>
</dbReference>
<dbReference type="Gene3D" id="1.10.510.40">
    <property type="match status" value="1"/>
</dbReference>
<protein>
    <submittedName>
        <fullName evidence="4">Siderophore biosynthesis protein</fullName>
    </submittedName>
</protein>
<organism evidence="4 5">
    <name type="scientific">Oleiphilus messinensis</name>
    <dbReference type="NCBI Taxonomy" id="141451"/>
    <lineage>
        <taxon>Bacteria</taxon>
        <taxon>Pseudomonadati</taxon>
        <taxon>Pseudomonadota</taxon>
        <taxon>Gammaproteobacteria</taxon>
        <taxon>Oceanospirillales</taxon>
        <taxon>Oleiphilaceae</taxon>
        <taxon>Oleiphilus</taxon>
    </lineage>
</organism>
<evidence type="ECO:0000313" key="4">
    <source>
        <dbReference type="EMBL" id="ARU54638.1"/>
    </source>
</evidence>
<dbReference type="GO" id="GO:0016881">
    <property type="term" value="F:acid-amino acid ligase activity"/>
    <property type="evidence" value="ECO:0007669"/>
    <property type="project" value="UniProtKB-ARBA"/>
</dbReference>
<name>A0A1Y0I2B6_9GAMM</name>
<accession>A0A1Y0I2B6</accession>
<dbReference type="InterPro" id="IPR007310">
    <property type="entry name" value="Aerobactin_biosyn_IucA/IucC_N"/>
</dbReference>
<comment type="similarity">
    <text evidence="1">Belongs to the IucA/IucC family.</text>
</comment>
<dbReference type="RefSeq" id="WP_087459816.1">
    <property type="nucleotide sequence ID" value="NZ_CP021425.1"/>
</dbReference>
<feature type="domain" description="Aerobactin siderophore biosynthesis IucA/IucC N-terminal" evidence="2">
    <location>
        <begin position="166"/>
        <end position="393"/>
    </location>
</feature>
<evidence type="ECO:0000256" key="1">
    <source>
        <dbReference type="ARBA" id="ARBA00007832"/>
    </source>
</evidence>
<dbReference type="PANTHER" id="PTHR34384:SF5">
    <property type="entry name" value="L-2,3-DIAMINOPROPANOATE--CITRATE LIGASE"/>
    <property type="match status" value="1"/>
</dbReference>
<sequence length="624" mass="70931">MNLSPLAAAEKASFTAFVNGYLREVDSGVWYGSDIWLKTNQLERSLEGHFIIELNLPHSGLRVALEIVYRSLVGRHHFATVFVRSNEAVSLMWRQSDFLTISLQLIREIYKKQLAQIGVESLSPAVLEKVKKNELELLSRYVESAQLMTKYIEQRQGDDSLNRLRFIESEQALVFGHWLHPTPKSRQGIAFWEQDTYCPELKGGFCLHYFSVDRALVREGSVLNAQTSEIILSELQQVLPITLKADHVLVPIHPLQAQWLLLKASVQALIKQGRIDYLGELGPIYTPTSSVRTVFRADSEWMYKLSIPVRITNSLRRNMRNELEAGMAVDQFLRKSGFLLSRPVFKSVDDPGFITVELPGEEDVESGFEVILRRNLFQQDAGEGICSVLSLVQEPIQTEDSVFTRSLLCQIIEGLAREEGRSTREVARDWFTAYWECAIESIILLYDQQGIALEAHQQNSLLDVSGGYPSAYYYRDNQGFYLSKTYSKSLMAIDDLLTMSDIYYDDATVFGAIAYYVFLNQLFAVIYRLGADNLIDEAELIQFVSQSLENLNTRLSSVGKGFVEYMLESPRLSFKTNLLARVHDIDELHEGMERSVYTTIPNPLYKSVDHATAADEKKVDCNVA</sequence>
<feature type="domain" description="Aerobactin siderophore biosynthesis IucA/IucC-like C-terminal" evidence="3">
    <location>
        <begin position="429"/>
        <end position="588"/>
    </location>
</feature>
<evidence type="ECO:0000259" key="3">
    <source>
        <dbReference type="Pfam" id="PF06276"/>
    </source>
</evidence>
<evidence type="ECO:0000313" key="5">
    <source>
        <dbReference type="Proteomes" id="UP000196027"/>
    </source>
</evidence>
<dbReference type="PANTHER" id="PTHR34384">
    <property type="entry name" value="L-2,3-DIAMINOPROPANOATE--CITRATE LIGASE"/>
    <property type="match status" value="1"/>
</dbReference>